<dbReference type="GeneID" id="25310087"/>
<keyword evidence="3" id="KW-1133">Transmembrane helix</keyword>
<dbReference type="VEuPathDB" id="FungiDB:Z517_10597"/>
<feature type="compositionally biased region" description="Gly residues" evidence="2">
    <location>
        <begin position="432"/>
        <end position="441"/>
    </location>
</feature>
<feature type="coiled-coil region" evidence="1">
    <location>
        <begin position="248"/>
        <end position="334"/>
    </location>
</feature>
<evidence type="ECO:0000256" key="3">
    <source>
        <dbReference type="SAM" id="Phobius"/>
    </source>
</evidence>
<name>A0A0D2EN85_9EURO</name>
<evidence type="ECO:0000313" key="5">
    <source>
        <dbReference type="Proteomes" id="UP000053029"/>
    </source>
</evidence>
<dbReference type="HOGENOM" id="CLU_612552_0_0_1"/>
<feature type="region of interest" description="Disordered" evidence="2">
    <location>
        <begin position="381"/>
        <end position="447"/>
    </location>
</feature>
<feature type="transmembrane region" description="Helical" evidence="3">
    <location>
        <begin position="129"/>
        <end position="154"/>
    </location>
</feature>
<dbReference type="EMBL" id="KN846975">
    <property type="protein sequence ID" value="KIW75852.1"/>
    <property type="molecule type" value="Genomic_DNA"/>
</dbReference>
<keyword evidence="3" id="KW-0472">Membrane</keyword>
<sequence length="447" mass="49358">MATDHIVWMMVFERLGLYDWWSASSRRSKSSVIDAKQEDFPPNAKDFLGASLFASETWIERQRFVVPESTAGPINIHIVDNPALVKTCIPLPVEEGVLRPTCPVIQRQPRLEISTIVGKSEVTPPSQPFVGGSLGIIAVLGVVAAMLCFLNVIYHRIRGSRDLEVTQNGKIKDLDLQIRNLSNTIQEQAASIVGMNETIASCHERNDGLNNELQRCIIKMKDDSESMKGKDDLAHQQQAILEERDSLIKKQEATMAEQESRIKEHQDALARLSEMQETLQQKENEIKEKESAIAQLTEEKEAALEQSSVLGGVRDRLTRQLEQANKELRSATFSDKDLSRRREEMLTKQNKKLHTYTIHIKGLKAQIEGFGQVPVPAPVDAAAPNPTVEEPGAASPTSASASSVPTALCPSTIESRWAEAAPPSQPAAFRGGWQGRGCGRGRGGRRS</sequence>
<keyword evidence="3" id="KW-0812">Transmembrane</keyword>
<keyword evidence="1" id="KW-0175">Coiled coil</keyword>
<proteinExistence type="predicted"/>
<dbReference type="RefSeq" id="XP_013279660.1">
    <property type="nucleotide sequence ID" value="XM_013424206.1"/>
</dbReference>
<evidence type="ECO:0000256" key="1">
    <source>
        <dbReference type="SAM" id="Coils"/>
    </source>
</evidence>
<dbReference type="OrthoDB" id="4154015at2759"/>
<accession>A0A0D2EN85</accession>
<dbReference type="AlphaFoldDB" id="A0A0D2EN85"/>
<feature type="compositionally biased region" description="Low complexity" evidence="2">
    <location>
        <begin position="381"/>
        <end position="407"/>
    </location>
</feature>
<keyword evidence="5" id="KW-1185">Reference proteome</keyword>
<evidence type="ECO:0000256" key="2">
    <source>
        <dbReference type="SAM" id="MobiDB-lite"/>
    </source>
</evidence>
<organism evidence="4 5">
    <name type="scientific">Fonsecaea pedrosoi CBS 271.37</name>
    <dbReference type="NCBI Taxonomy" id="1442368"/>
    <lineage>
        <taxon>Eukaryota</taxon>
        <taxon>Fungi</taxon>
        <taxon>Dikarya</taxon>
        <taxon>Ascomycota</taxon>
        <taxon>Pezizomycotina</taxon>
        <taxon>Eurotiomycetes</taxon>
        <taxon>Chaetothyriomycetidae</taxon>
        <taxon>Chaetothyriales</taxon>
        <taxon>Herpotrichiellaceae</taxon>
        <taxon>Fonsecaea</taxon>
    </lineage>
</organism>
<reference evidence="4 5" key="1">
    <citation type="submission" date="2015-01" db="EMBL/GenBank/DDBJ databases">
        <title>The Genome Sequence of Fonsecaea pedrosoi CBS 271.37.</title>
        <authorList>
            <consortium name="The Broad Institute Genomics Platform"/>
            <person name="Cuomo C."/>
            <person name="de Hoog S."/>
            <person name="Gorbushina A."/>
            <person name="Stielow B."/>
            <person name="Teixiera M."/>
            <person name="Abouelleil A."/>
            <person name="Chapman S.B."/>
            <person name="Priest M."/>
            <person name="Young S.K."/>
            <person name="Wortman J."/>
            <person name="Nusbaum C."/>
            <person name="Birren B."/>
        </authorList>
    </citation>
    <scope>NUCLEOTIDE SEQUENCE [LARGE SCALE GENOMIC DNA]</scope>
    <source>
        <strain evidence="4 5">CBS 271.37</strain>
    </source>
</reference>
<protein>
    <submittedName>
        <fullName evidence="4">Unplaced genomic scaffold supercont1.7, whole genome shotgun sequence</fullName>
    </submittedName>
</protein>
<evidence type="ECO:0000313" key="4">
    <source>
        <dbReference type="EMBL" id="KIW75852.1"/>
    </source>
</evidence>
<gene>
    <name evidence="4" type="ORF">Z517_10597</name>
</gene>
<dbReference type="Proteomes" id="UP000053029">
    <property type="component" value="Unassembled WGS sequence"/>
</dbReference>